<protein>
    <submittedName>
        <fullName evidence="2">WD40-like Beta Propeller Repeat</fullName>
    </submittedName>
</protein>
<name>A0A1T5DEU8_9BACT</name>
<dbReference type="PANTHER" id="PTHR36842">
    <property type="entry name" value="PROTEIN TOLB HOMOLOG"/>
    <property type="match status" value="1"/>
</dbReference>
<dbReference type="SUPFAM" id="SSF82171">
    <property type="entry name" value="DPP6 N-terminal domain-like"/>
    <property type="match status" value="1"/>
</dbReference>
<evidence type="ECO:0000313" key="2">
    <source>
        <dbReference type="EMBL" id="SKB70196.1"/>
    </source>
</evidence>
<dbReference type="AlphaFoldDB" id="A0A1T5DEU8"/>
<organism evidence="2 3">
    <name type="scientific">Parabacteroides chartae</name>
    <dbReference type="NCBI Taxonomy" id="1037355"/>
    <lineage>
        <taxon>Bacteria</taxon>
        <taxon>Pseudomonadati</taxon>
        <taxon>Bacteroidota</taxon>
        <taxon>Bacteroidia</taxon>
        <taxon>Bacteroidales</taxon>
        <taxon>Tannerellaceae</taxon>
        <taxon>Parabacteroides</taxon>
    </lineage>
</organism>
<dbReference type="InterPro" id="IPR011042">
    <property type="entry name" value="6-blade_b-propeller_TolB-like"/>
</dbReference>
<proteinExistence type="inferred from homology"/>
<dbReference type="EMBL" id="FUYQ01000018">
    <property type="protein sequence ID" value="SKB70196.1"/>
    <property type="molecule type" value="Genomic_DNA"/>
</dbReference>
<reference evidence="3" key="1">
    <citation type="submission" date="2017-02" db="EMBL/GenBank/DDBJ databases">
        <authorList>
            <person name="Varghese N."/>
            <person name="Submissions S."/>
        </authorList>
    </citation>
    <scope>NUCLEOTIDE SEQUENCE [LARGE SCALE GENOMIC DNA]</scope>
    <source>
        <strain evidence="3">DSM 24967</strain>
    </source>
</reference>
<comment type="similarity">
    <text evidence="1">Belongs to the TolB family.</text>
</comment>
<evidence type="ECO:0000256" key="1">
    <source>
        <dbReference type="ARBA" id="ARBA00009820"/>
    </source>
</evidence>
<dbReference type="Gene3D" id="2.120.10.30">
    <property type="entry name" value="TolB, C-terminal domain"/>
    <property type="match status" value="2"/>
</dbReference>
<dbReference type="Proteomes" id="UP000190852">
    <property type="component" value="Unassembled WGS sequence"/>
</dbReference>
<dbReference type="InterPro" id="IPR011659">
    <property type="entry name" value="WD40"/>
</dbReference>
<dbReference type="Pfam" id="PF07676">
    <property type="entry name" value="PD40"/>
    <property type="match status" value="3"/>
</dbReference>
<dbReference type="PROSITE" id="PS51257">
    <property type="entry name" value="PROKAR_LIPOPROTEIN"/>
    <property type="match status" value="1"/>
</dbReference>
<dbReference type="PANTHER" id="PTHR36842:SF1">
    <property type="entry name" value="PROTEIN TOLB"/>
    <property type="match status" value="1"/>
</dbReference>
<dbReference type="RefSeq" id="WP_079683878.1">
    <property type="nucleotide sequence ID" value="NZ_FUYQ01000018.1"/>
</dbReference>
<evidence type="ECO:0000313" key="3">
    <source>
        <dbReference type="Proteomes" id="UP000190852"/>
    </source>
</evidence>
<sequence length="485" mass="54595">MYKSLCIVLSSLLVGCTETVTVSKQLAELPVIVPDYKEVTIPVAIAPLNFEVKEAKGDVQVRFASATDSFEVAANKGRVEIPSGKWEALLASATGKSITVRVFEKQSEGWVGYAPFTMQVAPEPIDPYIVYRLIEPGYELWNKMGIYQRELATYSESAIYENKMTDNNCVNCHSFCMQNPEKMLFHMRATYPGTMIVDGGKIEKLNTKTPETISPLVYPSWHPSGKYVAFSVNKTQQSFHSNNRNRIEVYDLESDVVVYDVEKHEIVTSSRLSGRDAFETFPTFSPDGKSLYYCSAEAKEMPASFEEVKYSLCRVDFDPESRSFGGQTDTLYNAAVNGKSVSFPRVSPDGKYLLYTLASFGNFSIWHADADLYMVNLQTGVHEPLTEANSPDVESYHSWSSNSRWIVFSSRRMDGLYTRPYIAYIDAQGKASKPFVLPQKSADFYLDFMKSYNIPEFVTGKVKQQSREIALHAKNDKGTDVTFSK</sequence>
<keyword evidence="3" id="KW-1185">Reference proteome</keyword>
<accession>A0A1T5DEU8</accession>
<gene>
    <name evidence="2" type="ORF">SAMN05660349_02422</name>
</gene>